<accession>U1GR35</accession>
<dbReference type="AlphaFoldDB" id="U1GR35"/>
<protein>
    <recommendedName>
        <fullName evidence="3">Integrase zinc-binding domain-containing protein</fullName>
    </recommendedName>
</protein>
<evidence type="ECO:0000313" key="1">
    <source>
        <dbReference type="EMBL" id="ERF74441.1"/>
    </source>
</evidence>
<dbReference type="Proteomes" id="UP000019373">
    <property type="component" value="Unassembled WGS sequence"/>
</dbReference>
<organism evidence="1 2">
    <name type="scientific">Endocarpon pusillum (strain Z07020 / HMAS-L-300199)</name>
    <name type="common">Lichen-forming fungus</name>
    <dbReference type="NCBI Taxonomy" id="1263415"/>
    <lineage>
        <taxon>Eukaryota</taxon>
        <taxon>Fungi</taxon>
        <taxon>Dikarya</taxon>
        <taxon>Ascomycota</taxon>
        <taxon>Pezizomycotina</taxon>
        <taxon>Eurotiomycetes</taxon>
        <taxon>Chaetothyriomycetidae</taxon>
        <taxon>Verrucariales</taxon>
        <taxon>Verrucariaceae</taxon>
        <taxon>Endocarpon</taxon>
    </lineage>
</organism>
<keyword evidence="2" id="KW-1185">Reference proteome</keyword>
<dbReference type="HOGENOM" id="CLU_1602705_0_0_1"/>
<gene>
    <name evidence="1" type="ORF">EPUS_09486</name>
</gene>
<dbReference type="EMBL" id="KE720878">
    <property type="protein sequence ID" value="ERF74441.1"/>
    <property type="molecule type" value="Genomic_DNA"/>
</dbReference>
<evidence type="ECO:0000313" key="2">
    <source>
        <dbReference type="Proteomes" id="UP000019373"/>
    </source>
</evidence>
<dbReference type="RefSeq" id="XP_007799911.1">
    <property type="nucleotide sequence ID" value="XM_007801720.1"/>
</dbReference>
<proteinExistence type="predicted"/>
<sequence>MNTRQQGWAVFLSQYWDNMTVIYKEGRDMVVPDALSRLSMKLHSQKELQQPEEKAFLGVVLLGLNEGELERLRQEVKQEFRDLCEKFQEMPLPTPNPQRLPNRPYALFHQENSSDLVRLDAQGAEPRFVIPHSFRHAMLQAAHDDQVHGGYTRLREALAGVWWPKK</sequence>
<evidence type="ECO:0008006" key="3">
    <source>
        <dbReference type="Google" id="ProtNLM"/>
    </source>
</evidence>
<name>U1GR35_ENDPU</name>
<dbReference type="GeneID" id="19244277"/>
<reference evidence="2" key="1">
    <citation type="journal article" date="2014" name="BMC Genomics">
        <title>Genome characteristics reveal the impact of lichenization on lichen-forming fungus Endocarpon pusillum Hedwig (Verrucariales, Ascomycota).</title>
        <authorList>
            <person name="Wang Y.-Y."/>
            <person name="Liu B."/>
            <person name="Zhang X.-Y."/>
            <person name="Zhou Q.-M."/>
            <person name="Zhang T."/>
            <person name="Li H."/>
            <person name="Yu Y.-F."/>
            <person name="Zhang X.-L."/>
            <person name="Hao X.-Y."/>
            <person name="Wang M."/>
            <person name="Wang L."/>
            <person name="Wei J.-C."/>
        </authorList>
    </citation>
    <scope>NUCLEOTIDE SEQUENCE [LARGE SCALE GENOMIC DNA]</scope>
    <source>
        <strain evidence="2">Z07020 / HMAS-L-300199</strain>
    </source>
</reference>